<protein>
    <submittedName>
        <fullName evidence="1">Uncharacterized protein ORF391</fullName>
    </submittedName>
</protein>
<sequence>MVKAKRYSEADLADFYSVSPTFKKYSQLHLWSENFSEYYNLKYCEVYLSQYIFGCTQKYILEYFSKSFLLTIQNSPKFLKFIKSGFFKYINYHFLFLFQNNCFFCFEEPHEEVEIFVEEYFQRYIQNFFERDLLICLLTCINNRVPKSFDVYLNIRLKSIYKELLFLESNIKPLSNPVVLINFTESKRCEYHYLGFVDYKKTIKNFFFYRFAVNTIIKRECSYPFLVGLNYKIYKSLNTIEEIPGVIKLSFLSFFLEDTMYNWGHLIINSQKNTYPQTFNSFLIGVSKISEVSTYFTTDKKVEYYLKVCSSLLLRYTWCFYTFTKCIYKLPNKLSFNAIIKGSDNCSEDFQALLWSSKVLVRYYKKKHDIGIYRESTNVFLEYKVTLDKTI</sequence>
<evidence type="ECO:0000313" key="1">
    <source>
        <dbReference type="EMBL" id="BAI48685.1"/>
    </source>
</evidence>
<geneLocation type="mitochondrion" evidence="1"/>
<reference evidence="1" key="1">
    <citation type="submission" date="2009-05" db="EMBL/GenBank/DDBJ databases">
        <title>Mitochondrial DNA sequence variation of four Saccharina species (Laminariales, Phaeophyceae) growing in Japan.</title>
        <authorList>
            <person name="Yotsukura N."/>
            <person name="Shimizu T."/>
            <person name="Katayama T."/>
            <person name="Druehl L.D."/>
        </authorList>
    </citation>
    <scope>NUCLEOTIDE SEQUENCE</scope>
    <source>
        <strain evidence="1">SANGU</strain>
    </source>
</reference>
<accession>D0IPV0</accession>
<dbReference type="AlphaFoldDB" id="D0IPV0"/>
<proteinExistence type="predicted"/>
<dbReference type="GeneID" id="8560193"/>
<dbReference type="RefSeq" id="YP_003288820.1">
    <property type="nucleotide sequence ID" value="NC_013473.1"/>
</dbReference>
<name>D0IPV0_SACAN</name>
<organism evidence="1">
    <name type="scientific">Saccharina angustata</name>
    <name type="common">Brown alga</name>
    <name type="synonym">Laminaria angustata</name>
    <dbReference type="NCBI Taxonomy" id="88154"/>
    <lineage>
        <taxon>Eukaryota</taxon>
        <taxon>Sar</taxon>
        <taxon>Stramenopiles</taxon>
        <taxon>Ochrophyta</taxon>
        <taxon>PX clade</taxon>
        <taxon>Phaeophyceae</taxon>
        <taxon>Laminariales</taxon>
        <taxon>Laminariaceae</taxon>
        <taxon>Saccharina</taxon>
    </lineage>
</organism>
<dbReference type="EMBL" id="AP011498">
    <property type="protein sequence ID" value="BAI48685.1"/>
    <property type="molecule type" value="Genomic_DNA"/>
</dbReference>
<gene>
    <name evidence="1" type="primary">ORF391</name>
</gene>
<keyword evidence="1" id="KW-0496">Mitochondrion</keyword>